<feature type="domain" description="Fumarate reductase/succinate dehydrogenase flavoprotein-like C-terminal" evidence="5">
    <location>
        <begin position="442"/>
        <end position="550"/>
    </location>
</feature>
<dbReference type="SUPFAM" id="SSF46977">
    <property type="entry name" value="Succinate dehydrogenase/fumarate reductase flavoprotein C-terminal domain"/>
    <property type="match status" value="1"/>
</dbReference>
<gene>
    <name evidence="7" type="ORF">CO2235_90135</name>
    <name evidence="6" type="ORF">JTE92_17760</name>
</gene>
<dbReference type="InterPro" id="IPR027477">
    <property type="entry name" value="Succ_DH/fumarate_Rdtase_cat_sf"/>
</dbReference>
<dbReference type="PRINTS" id="PR00411">
    <property type="entry name" value="PNDRDTASEI"/>
</dbReference>
<evidence type="ECO:0000256" key="3">
    <source>
        <dbReference type="ARBA" id="ARBA00023002"/>
    </source>
</evidence>
<dbReference type="InterPro" id="IPR003953">
    <property type="entry name" value="FAD-dep_OxRdtase_2_FAD-bd"/>
</dbReference>
<keyword evidence="2" id="KW-0285">Flavoprotein</keyword>
<proteinExistence type="predicted"/>
<dbReference type="GO" id="GO:0009061">
    <property type="term" value="P:anaerobic respiration"/>
    <property type="evidence" value="ECO:0007669"/>
    <property type="project" value="TreeGrafter"/>
</dbReference>
<dbReference type="AlphaFoldDB" id="A0A976BFJ9"/>
<feature type="domain" description="FAD-dependent oxidoreductase 2 FAD-binding" evidence="4">
    <location>
        <begin position="12"/>
        <end position="238"/>
    </location>
</feature>
<reference evidence="6 9" key="2">
    <citation type="submission" date="2021-02" db="EMBL/GenBank/DDBJ databases">
        <title>Complete Genome Sequence of Cupriavidus oxalaticus Strain Ox1, a Soil Oxalate-Degrading Species.</title>
        <authorList>
            <person name="Palmieri F."/>
            <person name="Udriet P."/>
            <person name="Deuasquier M."/>
            <person name="Beaudoing E."/>
            <person name="Johnson S.L."/>
            <person name="Davenport K.W."/>
            <person name="Chain P.S."/>
            <person name="Bindschedler S."/>
            <person name="Junier P."/>
        </authorList>
    </citation>
    <scope>NUCLEOTIDE SEQUENCE [LARGE SCALE GENOMIC DNA]</scope>
    <source>
        <strain evidence="6 9">Ox1</strain>
    </source>
</reference>
<dbReference type="Gene3D" id="3.50.50.60">
    <property type="entry name" value="FAD/NAD(P)-binding domain"/>
    <property type="match status" value="1"/>
</dbReference>
<dbReference type="PRINTS" id="PR00368">
    <property type="entry name" value="FADPNR"/>
</dbReference>
<sequence>MPPSPNRLVETDVVVIGGGSAGAHAALQAQADGLRVLMIVKGFLGRSGASIFAGNLQLTETRDPEATERFIQIRCRYGSSYLSDQDYLRRVSQFTERTFFPDMEKRGLYIRRHDDGQLVTSGDRKAGNVWAPNQGFSGTFIMELLRKDVLVRGIPLLQETMVTSLLTHEGRIAGVIAYDIVRGEWVVVRAKAVIVATGPSNYLSTRATGTREQCANGLAMAWRAGAELQDIEMQWFHASDIAAPRSWMRLHIYPNPMPNTDKTVRLYGSDREMFFHQGMYPKAKQPYYLQLRNLYHQVRRGNANWTGGYYGGYTHIEPEIMQRYSYQAQFFRQLDIDINEQLVELGVTWHMTFGGIRTNAATMETSVDGLYAAGGVGSHGVGSITFVGYDGTVAAQLAGDRARKMELLPLDGEQVAREAARVESKRVMRPQDGYLPQQVKTRIRAVMADRMGYVKTEASMQAALAELDEIRQTMVPRMGLSTITGHWNYDLVDALDVEDMLEICAITIKASMARKESRGYFFREDYPMIDNGNWLVHSVLSREGDDTRINHVSARQTYGPDEAVEDFLTADY</sequence>
<dbReference type="GeneID" id="303491401"/>
<evidence type="ECO:0000313" key="9">
    <source>
        <dbReference type="Proteomes" id="UP000623307"/>
    </source>
</evidence>
<keyword evidence="9" id="KW-1185">Reference proteome</keyword>
<dbReference type="GO" id="GO:0009055">
    <property type="term" value="F:electron transfer activity"/>
    <property type="evidence" value="ECO:0007669"/>
    <property type="project" value="TreeGrafter"/>
</dbReference>
<dbReference type="RefSeq" id="WP_169834804.1">
    <property type="nucleotide sequence ID" value="NZ_CP069810.1"/>
</dbReference>
<dbReference type="PANTHER" id="PTHR11632:SF73">
    <property type="entry name" value="BLR3196 PROTEIN"/>
    <property type="match status" value="1"/>
</dbReference>
<name>A0A976BFJ9_9BURK</name>
<organism evidence="7 8">
    <name type="scientific">Cupriavidus oxalaticus</name>
    <dbReference type="NCBI Taxonomy" id="96344"/>
    <lineage>
        <taxon>Bacteria</taxon>
        <taxon>Pseudomonadati</taxon>
        <taxon>Pseudomonadota</taxon>
        <taxon>Betaproteobacteria</taxon>
        <taxon>Burkholderiales</taxon>
        <taxon>Burkholderiaceae</taxon>
        <taxon>Cupriavidus</taxon>
    </lineage>
</organism>
<evidence type="ECO:0000313" key="7">
    <source>
        <dbReference type="EMBL" id="SPC17261.1"/>
    </source>
</evidence>
<reference evidence="7 8" key="1">
    <citation type="submission" date="2018-01" db="EMBL/GenBank/DDBJ databases">
        <authorList>
            <person name="Clerissi C."/>
        </authorList>
    </citation>
    <scope>NUCLEOTIDE SEQUENCE [LARGE SCALE GENOMIC DNA]</scope>
    <source>
        <strain evidence="7">Cupriavidus oxalaticus LMG 2235</strain>
    </source>
</reference>
<comment type="cofactor">
    <cofactor evidence="1">
        <name>FAD</name>
        <dbReference type="ChEBI" id="CHEBI:57692"/>
    </cofactor>
</comment>
<protein>
    <submittedName>
        <fullName evidence="6">FAD-binding protein</fullName>
    </submittedName>
    <submittedName>
        <fullName evidence="7">Fumarate reductase/succinate dehydrogenase flavoprotein domain protein</fullName>
    </submittedName>
</protein>
<dbReference type="InterPro" id="IPR037099">
    <property type="entry name" value="Fum_R/Succ_DH_flav-like_C_sf"/>
</dbReference>
<dbReference type="Proteomes" id="UP000623307">
    <property type="component" value="Chromosome 2"/>
</dbReference>
<dbReference type="Gene3D" id="3.90.700.10">
    <property type="entry name" value="Succinate dehydrogenase/fumarate reductase flavoprotein, catalytic domain"/>
    <property type="match status" value="1"/>
</dbReference>
<dbReference type="Pfam" id="PF00890">
    <property type="entry name" value="FAD_binding_2"/>
    <property type="match status" value="1"/>
</dbReference>
<evidence type="ECO:0000256" key="1">
    <source>
        <dbReference type="ARBA" id="ARBA00001974"/>
    </source>
</evidence>
<dbReference type="EMBL" id="OGUS01000131">
    <property type="protein sequence ID" value="SPC17261.1"/>
    <property type="molecule type" value="Genomic_DNA"/>
</dbReference>
<evidence type="ECO:0000313" key="6">
    <source>
        <dbReference type="EMBL" id="QRQ95305.1"/>
    </source>
</evidence>
<dbReference type="EMBL" id="CP069812">
    <property type="protein sequence ID" value="QRQ95305.1"/>
    <property type="molecule type" value="Genomic_DNA"/>
</dbReference>
<dbReference type="InterPro" id="IPR030664">
    <property type="entry name" value="SdhA/FrdA/AprA"/>
</dbReference>
<dbReference type="GO" id="GO:0000104">
    <property type="term" value="F:succinate dehydrogenase activity"/>
    <property type="evidence" value="ECO:0007669"/>
    <property type="project" value="TreeGrafter"/>
</dbReference>
<dbReference type="SUPFAM" id="SSF51905">
    <property type="entry name" value="FAD/NAD(P)-binding domain"/>
    <property type="match status" value="1"/>
</dbReference>
<dbReference type="Proteomes" id="UP000256862">
    <property type="component" value="Chromosome CO2235"/>
</dbReference>
<dbReference type="GO" id="GO:0005886">
    <property type="term" value="C:plasma membrane"/>
    <property type="evidence" value="ECO:0007669"/>
    <property type="project" value="TreeGrafter"/>
</dbReference>
<dbReference type="PIRSF" id="PIRSF000171">
    <property type="entry name" value="SDHA_APRA_LASPO"/>
    <property type="match status" value="1"/>
</dbReference>
<dbReference type="PANTHER" id="PTHR11632">
    <property type="entry name" value="SUCCINATE DEHYDROGENASE 2 FLAVOPROTEIN SUBUNIT"/>
    <property type="match status" value="1"/>
</dbReference>
<dbReference type="InterPro" id="IPR015939">
    <property type="entry name" value="Fum_Rdtase/Succ_DH_flav-like_C"/>
</dbReference>
<accession>A0A976BFJ9</accession>
<dbReference type="Pfam" id="PF02910">
    <property type="entry name" value="Succ_DH_flav_C"/>
    <property type="match status" value="1"/>
</dbReference>
<dbReference type="InterPro" id="IPR036188">
    <property type="entry name" value="FAD/NAD-bd_sf"/>
</dbReference>
<evidence type="ECO:0000259" key="4">
    <source>
        <dbReference type="Pfam" id="PF00890"/>
    </source>
</evidence>
<evidence type="ECO:0000259" key="5">
    <source>
        <dbReference type="Pfam" id="PF02910"/>
    </source>
</evidence>
<dbReference type="GO" id="GO:0050660">
    <property type="term" value="F:flavin adenine dinucleotide binding"/>
    <property type="evidence" value="ECO:0007669"/>
    <property type="project" value="TreeGrafter"/>
</dbReference>
<keyword evidence="3" id="KW-0560">Oxidoreductase</keyword>
<evidence type="ECO:0000313" key="8">
    <source>
        <dbReference type="Proteomes" id="UP000256862"/>
    </source>
</evidence>
<evidence type="ECO:0000256" key="2">
    <source>
        <dbReference type="ARBA" id="ARBA00022630"/>
    </source>
</evidence>
<dbReference type="Gene3D" id="1.20.58.100">
    <property type="entry name" value="Fumarate reductase/succinate dehydrogenase flavoprotein-like, C-terminal domain"/>
    <property type="match status" value="1"/>
</dbReference>